<dbReference type="SUPFAM" id="SSF50494">
    <property type="entry name" value="Trypsin-like serine proteases"/>
    <property type="match status" value="1"/>
</dbReference>
<evidence type="ECO:0000256" key="1">
    <source>
        <dbReference type="SAM" id="MobiDB-lite"/>
    </source>
</evidence>
<protein>
    <submittedName>
        <fullName evidence="3">Uncharacterized protein</fullName>
    </submittedName>
</protein>
<keyword evidence="2" id="KW-0812">Transmembrane</keyword>
<dbReference type="RefSeq" id="WP_137250726.1">
    <property type="nucleotide sequence ID" value="NZ_SZQA01000039.1"/>
</dbReference>
<feature type="transmembrane region" description="Helical" evidence="2">
    <location>
        <begin position="375"/>
        <end position="397"/>
    </location>
</feature>
<dbReference type="Proteomes" id="UP000308705">
    <property type="component" value="Unassembled WGS sequence"/>
</dbReference>
<dbReference type="EMBL" id="SZQA01000039">
    <property type="protein sequence ID" value="TKK83917.1"/>
    <property type="molecule type" value="Genomic_DNA"/>
</dbReference>
<evidence type="ECO:0000313" key="4">
    <source>
        <dbReference type="Proteomes" id="UP000308705"/>
    </source>
</evidence>
<gene>
    <name evidence="3" type="ORF">FDA94_31615</name>
</gene>
<keyword evidence="2" id="KW-1133">Transmembrane helix</keyword>
<dbReference type="OrthoDB" id="5187308at2"/>
<evidence type="ECO:0000313" key="3">
    <source>
        <dbReference type="EMBL" id="TKK83917.1"/>
    </source>
</evidence>
<name>A0A4U3M8K6_9ACTN</name>
<dbReference type="InterPro" id="IPR043504">
    <property type="entry name" value="Peptidase_S1_PA_chymotrypsin"/>
</dbReference>
<feature type="region of interest" description="Disordered" evidence="1">
    <location>
        <begin position="216"/>
        <end position="236"/>
    </location>
</feature>
<dbReference type="AlphaFoldDB" id="A0A4U3M8K6"/>
<proteinExistence type="predicted"/>
<organism evidence="3 4">
    <name type="scientific">Herbidospora galbida</name>
    <dbReference type="NCBI Taxonomy" id="2575442"/>
    <lineage>
        <taxon>Bacteria</taxon>
        <taxon>Bacillati</taxon>
        <taxon>Actinomycetota</taxon>
        <taxon>Actinomycetes</taxon>
        <taxon>Streptosporangiales</taxon>
        <taxon>Streptosporangiaceae</taxon>
        <taxon>Herbidospora</taxon>
    </lineage>
</organism>
<keyword evidence="2" id="KW-0472">Membrane</keyword>
<reference evidence="3 4" key="1">
    <citation type="submission" date="2019-04" db="EMBL/GenBank/DDBJ databases">
        <title>Herbidospora sp. NEAU-GS14.nov., a novel actinomycete isolated from soil.</title>
        <authorList>
            <person name="Han L."/>
        </authorList>
    </citation>
    <scope>NUCLEOTIDE SEQUENCE [LARGE SCALE GENOMIC DNA]</scope>
    <source>
        <strain evidence="3 4">NEAU-GS14</strain>
    </source>
</reference>
<dbReference type="InterPro" id="IPR009003">
    <property type="entry name" value="Peptidase_S1_PA"/>
</dbReference>
<comment type="caution">
    <text evidence="3">The sequence shown here is derived from an EMBL/GenBank/DDBJ whole genome shotgun (WGS) entry which is preliminary data.</text>
</comment>
<feature type="region of interest" description="Disordered" evidence="1">
    <location>
        <begin position="426"/>
        <end position="456"/>
    </location>
</feature>
<evidence type="ECO:0000256" key="2">
    <source>
        <dbReference type="SAM" id="Phobius"/>
    </source>
</evidence>
<feature type="compositionally biased region" description="Polar residues" evidence="1">
    <location>
        <begin position="447"/>
        <end position="456"/>
    </location>
</feature>
<dbReference type="Gene3D" id="2.40.10.10">
    <property type="entry name" value="Trypsin-like serine proteases"/>
    <property type="match status" value="1"/>
</dbReference>
<keyword evidence="4" id="KW-1185">Reference proteome</keyword>
<accession>A0A4U3M8K6</accession>
<sequence length="487" mass="51352">MPRLAVIAGLGALGVLGMPLLHPHPSGSTDRVTPGAVRVESESTVSVTLIDDRARLQRFEREYEVELATGSGFTVTPDGVIVTATQVVRSDKDLQVYAANRVFAEYFKVDVPADFDRHTVDDPDLNIRLQACYPPRTQNSTCNATVETKVTAFPYLDPALPEGLAAEVLSAGDTPSAPAVLKVNAGPKNNLPTVPMGTTIGAEVESVDVMTLATRPSAKAPPKMDTAHFDPPGSRNFKAAERDKIDKLIEAGAIGAAVIDDRKSEVVGVLSGGGSLPATVTPVDEIRTALVAAGVTPRRGPVDVVYEQALAAYHNKLYANAAPVLQQVLTLRQDHAVALDYLRVSKAKANTAEDAAKKKPSPVAVPAPSPGVASWIWITGGVVLVGAVMAGSVPFLLRRRRNGVDQQDTSGENHALVTSWPAQTEVYRTPNPGQPVMDISPAGGQPHVSNPGSNPGGTSKKFCTQCGMRLGHAHRFCGFCGHPSDAP</sequence>